<organism evidence="2 3">
    <name type="scientific">Coniochaeta ligniaria NRRL 30616</name>
    <dbReference type="NCBI Taxonomy" id="1408157"/>
    <lineage>
        <taxon>Eukaryota</taxon>
        <taxon>Fungi</taxon>
        <taxon>Dikarya</taxon>
        <taxon>Ascomycota</taxon>
        <taxon>Pezizomycotina</taxon>
        <taxon>Sordariomycetes</taxon>
        <taxon>Sordariomycetidae</taxon>
        <taxon>Coniochaetales</taxon>
        <taxon>Coniochaetaceae</taxon>
        <taxon>Coniochaeta</taxon>
    </lineage>
</organism>
<dbReference type="InterPro" id="IPR002733">
    <property type="entry name" value="AMMECR1_domain"/>
</dbReference>
<dbReference type="Pfam" id="PF01871">
    <property type="entry name" value="AMMECR1"/>
    <property type="match status" value="1"/>
</dbReference>
<proteinExistence type="predicted"/>
<evidence type="ECO:0000259" key="1">
    <source>
        <dbReference type="PROSITE" id="PS51112"/>
    </source>
</evidence>
<dbReference type="InterPro" id="IPR036071">
    <property type="entry name" value="AMMECR1_dom_sf"/>
</dbReference>
<dbReference type="PANTHER" id="PTHR13016">
    <property type="entry name" value="AMMECR1 HOMOLOG"/>
    <property type="match status" value="1"/>
</dbReference>
<keyword evidence="3" id="KW-1185">Reference proteome</keyword>
<dbReference type="NCBIfam" id="TIGR00296">
    <property type="entry name" value="TIGR00296 family protein"/>
    <property type="match status" value="1"/>
</dbReference>
<dbReference type="PANTHER" id="PTHR13016:SF0">
    <property type="entry name" value="AMME SYNDROME CANDIDATE GENE 1 PROTEIN"/>
    <property type="match status" value="1"/>
</dbReference>
<dbReference type="PROSITE" id="PS51112">
    <property type="entry name" value="AMMECR1"/>
    <property type="match status" value="1"/>
</dbReference>
<dbReference type="InterPro" id="IPR027485">
    <property type="entry name" value="AMMECR1_N"/>
</dbReference>
<dbReference type="AlphaFoldDB" id="A0A1J7IFE2"/>
<dbReference type="Gene3D" id="3.30.700.20">
    <property type="entry name" value="Hypothetical protein ph0010, domain 1"/>
    <property type="match status" value="1"/>
</dbReference>
<evidence type="ECO:0000313" key="2">
    <source>
        <dbReference type="EMBL" id="OIW26423.1"/>
    </source>
</evidence>
<dbReference type="EMBL" id="KV875100">
    <property type="protein sequence ID" value="OIW26423.1"/>
    <property type="molecule type" value="Genomic_DNA"/>
</dbReference>
<dbReference type="OrthoDB" id="24630at2759"/>
<feature type="domain" description="AMMECR1" evidence="1">
    <location>
        <begin position="12"/>
        <end position="210"/>
    </location>
</feature>
<dbReference type="InParanoid" id="A0A1J7IFE2"/>
<protein>
    <recommendedName>
        <fullName evidence="1">AMMECR1 domain-containing protein</fullName>
    </recommendedName>
</protein>
<evidence type="ECO:0000313" key="3">
    <source>
        <dbReference type="Proteomes" id="UP000182658"/>
    </source>
</evidence>
<reference evidence="2 3" key="1">
    <citation type="submission" date="2016-10" db="EMBL/GenBank/DDBJ databases">
        <title>Draft genome sequence of Coniochaeta ligniaria NRRL30616, a lignocellulolytic fungus for bioabatement of inhibitors in plant biomass hydrolysates.</title>
        <authorList>
            <consortium name="DOE Joint Genome Institute"/>
            <person name="Jimenez D.J."/>
            <person name="Hector R.E."/>
            <person name="Riley R."/>
            <person name="Sun H."/>
            <person name="Grigoriev I.V."/>
            <person name="Van Elsas J.D."/>
            <person name="Nichols N.N."/>
        </authorList>
    </citation>
    <scope>NUCLEOTIDE SEQUENCE [LARGE SCALE GENOMIC DNA]</scope>
    <source>
        <strain evidence="2 3">NRRL 30616</strain>
    </source>
</reference>
<sequence length="219" mass="25074">LKNKPNPSEESGRTDGIMATVEHCLYCFESLASHLEHRESMTLAEPTILESPLFITWNIKSARSHDGYSLRGCIGTFEPQELEDGLSSYAITSALHDTRFSPVSPRELPSLQAAVTLLTHFEDASDPLDWDLGTHGVRISFVHHGRRYGATYLPDVAVEQGWTKEETIQSLMRKAGYVGKKDRWREMGIKVVRYQGKKEECEYDEFKAWRDWVDEHKKE</sequence>
<accession>A0A1J7IFE2</accession>
<dbReference type="Gene3D" id="3.30.1490.150">
    <property type="entry name" value="Hypothetical protein ph0010, domain 2"/>
    <property type="match status" value="1"/>
</dbReference>
<feature type="non-terminal residue" evidence="2">
    <location>
        <position position="1"/>
    </location>
</feature>
<dbReference type="Proteomes" id="UP000182658">
    <property type="component" value="Unassembled WGS sequence"/>
</dbReference>
<dbReference type="STRING" id="1408157.A0A1J7IFE2"/>
<dbReference type="InterPro" id="IPR023473">
    <property type="entry name" value="AMMECR1"/>
</dbReference>
<dbReference type="FunCoup" id="A0A1J7IFE2">
    <property type="interactions" value="1051"/>
</dbReference>
<dbReference type="SUPFAM" id="SSF143447">
    <property type="entry name" value="AMMECR1-like"/>
    <property type="match status" value="1"/>
</dbReference>
<gene>
    <name evidence="2" type="ORF">CONLIGDRAFT_581479</name>
</gene>
<name>A0A1J7IFE2_9PEZI</name>